<dbReference type="SUPFAM" id="SSF51735">
    <property type="entry name" value="NAD(P)-binding Rossmann-fold domains"/>
    <property type="match status" value="1"/>
</dbReference>
<evidence type="ECO:0000256" key="4">
    <source>
        <dbReference type="ARBA" id="ARBA00023002"/>
    </source>
</evidence>
<dbReference type="RefSeq" id="WP_173659222.1">
    <property type="nucleotide sequence ID" value="NZ_JAOUSE010000038.1"/>
</dbReference>
<dbReference type="InterPro" id="IPR036291">
    <property type="entry name" value="NAD(P)-bd_dom_sf"/>
</dbReference>
<sequence>MHTYIITGASKGIGFSLAKQLIIEGNELICIARTTNEKLTQLAKAKNVPLTFIQCDLANLPDVANLMDKIIGSIKNSPSSVTLINNAGIIEPIGRVENNGAEKIAKNIAVNLTAPMILTSEFINTFRESNIDKKVINISSGAGRKPYSGWSSYCSSKAGLDHFTRVIDVEQRDKPYGVKAISLAPGIIDTDMQTKIRQSDKSDFERVETFIQYKEKGELSSPDQTAAKIIEIMKRTDFRLLDPILDLRNF</sequence>
<keyword evidence="6" id="KW-1185">Reference proteome</keyword>
<dbReference type="Pfam" id="PF00106">
    <property type="entry name" value="adh_short"/>
    <property type="match status" value="1"/>
</dbReference>
<dbReference type="GO" id="GO:0016491">
    <property type="term" value="F:oxidoreductase activity"/>
    <property type="evidence" value="ECO:0007669"/>
    <property type="project" value="UniProtKB-KW"/>
</dbReference>
<gene>
    <name evidence="5" type="ORF">OEV82_11670</name>
</gene>
<keyword evidence="3" id="KW-0521">NADP</keyword>
<evidence type="ECO:0000256" key="1">
    <source>
        <dbReference type="ARBA" id="ARBA00004496"/>
    </source>
</evidence>
<protein>
    <submittedName>
        <fullName evidence="5">(S)-benzoin forming benzil reductase</fullName>
        <ecNumber evidence="5">1.1.1.320</ecNumber>
    </submittedName>
</protein>
<accession>A0ABT2WHC4</accession>
<dbReference type="InterPro" id="IPR002347">
    <property type="entry name" value="SDR_fam"/>
</dbReference>
<evidence type="ECO:0000313" key="6">
    <source>
        <dbReference type="Proteomes" id="UP001208656"/>
    </source>
</evidence>
<keyword evidence="4 5" id="KW-0560">Oxidoreductase</keyword>
<comment type="subcellular location">
    <subcellularLocation>
        <location evidence="1">Cytoplasm</location>
    </subcellularLocation>
</comment>
<dbReference type="PANTHER" id="PTHR44085:SF2">
    <property type="entry name" value="SEPIAPTERIN REDUCTASE"/>
    <property type="match status" value="1"/>
</dbReference>
<reference evidence="5 6" key="1">
    <citation type="submission" date="2022-10" db="EMBL/GenBank/DDBJ databases">
        <title>Description of Fervidibacillus gen. nov. in the family Fervidibacillaceae fam. nov. with two species, Fervidibacillus albus sp. nov., and Fervidibacillus halotolerans sp. nov., isolated from tidal flat sediments.</title>
        <authorList>
            <person name="Kwon K.K."/>
            <person name="Yang S.-H."/>
        </authorList>
    </citation>
    <scope>NUCLEOTIDE SEQUENCE [LARGE SCALE GENOMIC DNA]</scope>
    <source>
        <strain evidence="5 6">DSM 23332</strain>
    </source>
</reference>
<dbReference type="PANTHER" id="PTHR44085">
    <property type="entry name" value="SEPIAPTERIN REDUCTASE"/>
    <property type="match status" value="1"/>
</dbReference>
<dbReference type="EMBL" id="JAOUSE010000038">
    <property type="protein sequence ID" value="MCU9595095.1"/>
    <property type="molecule type" value="Genomic_DNA"/>
</dbReference>
<dbReference type="NCBIfam" id="NF005381">
    <property type="entry name" value="PRK06924.1"/>
    <property type="match status" value="1"/>
</dbReference>
<evidence type="ECO:0000313" key="5">
    <source>
        <dbReference type="EMBL" id="MCU9595095.1"/>
    </source>
</evidence>
<name>A0ABT2WHC4_9BACI</name>
<dbReference type="Proteomes" id="UP001208656">
    <property type="component" value="Unassembled WGS sequence"/>
</dbReference>
<comment type="caution">
    <text evidence="5">The sequence shown here is derived from an EMBL/GenBank/DDBJ whole genome shotgun (WGS) entry which is preliminary data.</text>
</comment>
<organism evidence="5 6">
    <name type="scientific">Pallidibacillus thermolactis</name>
    <dbReference type="NCBI Taxonomy" id="251051"/>
    <lineage>
        <taxon>Bacteria</taxon>
        <taxon>Bacillati</taxon>
        <taxon>Bacillota</taxon>
        <taxon>Bacilli</taxon>
        <taxon>Bacillales</taxon>
        <taxon>Bacillaceae</taxon>
        <taxon>Pallidibacillus</taxon>
    </lineage>
</organism>
<dbReference type="InterPro" id="IPR051721">
    <property type="entry name" value="Biopterin_syn/organic_redct"/>
</dbReference>
<proteinExistence type="predicted"/>
<keyword evidence="2" id="KW-0963">Cytoplasm</keyword>
<dbReference type="PRINTS" id="PR00081">
    <property type="entry name" value="GDHRDH"/>
</dbReference>
<dbReference type="Gene3D" id="3.40.50.720">
    <property type="entry name" value="NAD(P)-binding Rossmann-like Domain"/>
    <property type="match status" value="1"/>
</dbReference>
<evidence type="ECO:0000256" key="2">
    <source>
        <dbReference type="ARBA" id="ARBA00022490"/>
    </source>
</evidence>
<evidence type="ECO:0000256" key="3">
    <source>
        <dbReference type="ARBA" id="ARBA00022857"/>
    </source>
</evidence>
<dbReference type="EC" id="1.1.1.320" evidence="5"/>